<dbReference type="EMBL" id="CAJFCJ010000007">
    <property type="protein sequence ID" value="CAD5117606.1"/>
    <property type="molecule type" value="Genomic_DNA"/>
</dbReference>
<feature type="signal peptide" evidence="2">
    <location>
        <begin position="1"/>
        <end position="19"/>
    </location>
</feature>
<feature type="domain" description="Creatinase N-terminal" evidence="4">
    <location>
        <begin position="53"/>
        <end position="180"/>
    </location>
</feature>
<keyword evidence="7" id="KW-1185">Reference proteome</keyword>
<keyword evidence="2" id="KW-0732">Signal</keyword>
<dbReference type="SUPFAM" id="SSF53092">
    <property type="entry name" value="Creatinase/prolidase N-terminal domain"/>
    <property type="match status" value="1"/>
</dbReference>
<dbReference type="FunFam" id="3.90.230.10:FF:000009">
    <property type="entry name" value="xaa-Pro aminopeptidase 2"/>
    <property type="match status" value="1"/>
</dbReference>
<evidence type="ECO:0000313" key="7">
    <source>
        <dbReference type="Proteomes" id="UP000549394"/>
    </source>
</evidence>
<evidence type="ECO:0000259" key="3">
    <source>
        <dbReference type="Pfam" id="PF00557"/>
    </source>
</evidence>
<dbReference type="SUPFAM" id="SSF55920">
    <property type="entry name" value="Creatinase/aminopeptidase"/>
    <property type="match status" value="1"/>
</dbReference>
<evidence type="ECO:0000256" key="1">
    <source>
        <dbReference type="ARBA" id="ARBA00008766"/>
    </source>
</evidence>
<reference evidence="6 7" key="1">
    <citation type="submission" date="2020-08" db="EMBL/GenBank/DDBJ databases">
        <authorList>
            <person name="Hejnol A."/>
        </authorList>
    </citation>
    <scope>NUCLEOTIDE SEQUENCE [LARGE SCALE GENOMIC DNA]</scope>
</reference>
<name>A0A7I8VPG1_9ANNE</name>
<dbReference type="Pfam" id="PF01321">
    <property type="entry name" value="Creatinase_N"/>
    <property type="match status" value="1"/>
</dbReference>
<feature type="chain" id="PRO_5029640160" evidence="2">
    <location>
        <begin position="20"/>
        <end position="692"/>
    </location>
</feature>
<dbReference type="AlphaFoldDB" id="A0A7I8VPG1"/>
<protein>
    <submittedName>
        <fullName evidence="6">DgyrCDS6362</fullName>
    </submittedName>
</protein>
<proteinExistence type="inferred from homology"/>
<dbReference type="GO" id="GO:0004177">
    <property type="term" value="F:aminopeptidase activity"/>
    <property type="evidence" value="ECO:0007669"/>
    <property type="project" value="UniProtKB-ARBA"/>
</dbReference>
<dbReference type="PANTHER" id="PTHR43763:SF18">
    <property type="entry name" value="XAA-PRO AMINOPEPTIDASE 1"/>
    <property type="match status" value="1"/>
</dbReference>
<comment type="caution">
    <text evidence="6">The sequence shown here is derived from an EMBL/GenBank/DDBJ whole genome shotgun (WGS) entry which is preliminary data.</text>
</comment>
<dbReference type="InterPro" id="IPR029149">
    <property type="entry name" value="Creatin/AminoP/Spt16_N"/>
</dbReference>
<comment type="similarity">
    <text evidence="1">Belongs to the peptidase M24B family.</text>
</comment>
<dbReference type="InterPro" id="IPR000994">
    <property type="entry name" value="Pept_M24"/>
</dbReference>
<feature type="domain" description="Peptidase M24 C-terminal" evidence="5">
    <location>
        <begin position="591"/>
        <end position="654"/>
    </location>
</feature>
<dbReference type="InterPro" id="IPR032416">
    <property type="entry name" value="Peptidase_M24_C"/>
</dbReference>
<dbReference type="InterPro" id="IPR050422">
    <property type="entry name" value="X-Pro_aminopeptidase_P"/>
</dbReference>
<evidence type="ECO:0000259" key="5">
    <source>
        <dbReference type="Pfam" id="PF16188"/>
    </source>
</evidence>
<dbReference type="PANTHER" id="PTHR43763">
    <property type="entry name" value="XAA-PRO AMINOPEPTIDASE 1"/>
    <property type="match status" value="1"/>
</dbReference>
<dbReference type="Proteomes" id="UP000549394">
    <property type="component" value="Unassembled WGS sequence"/>
</dbReference>
<dbReference type="Pfam" id="PF16189">
    <property type="entry name" value="Creatinase_N_2"/>
    <property type="match status" value="1"/>
</dbReference>
<evidence type="ECO:0000313" key="6">
    <source>
        <dbReference type="EMBL" id="CAD5117606.1"/>
    </source>
</evidence>
<gene>
    <name evidence="6" type="ORF">DGYR_LOCUS6117</name>
</gene>
<dbReference type="OrthoDB" id="9995434at2759"/>
<organism evidence="6 7">
    <name type="scientific">Dimorphilus gyrociliatus</name>
    <dbReference type="NCBI Taxonomy" id="2664684"/>
    <lineage>
        <taxon>Eukaryota</taxon>
        <taxon>Metazoa</taxon>
        <taxon>Spiralia</taxon>
        <taxon>Lophotrochozoa</taxon>
        <taxon>Annelida</taxon>
        <taxon>Polychaeta</taxon>
        <taxon>Polychaeta incertae sedis</taxon>
        <taxon>Dinophilidae</taxon>
        <taxon>Dimorphilus</taxon>
    </lineage>
</organism>
<dbReference type="Gene3D" id="3.90.230.10">
    <property type="entry name" value="Creatinase/methionine aminopeptidase superfamily"/>
    <property type="match status" value="1"/>
</dbReference>
<feature type="domain" description="Peptidase M24" evidence="3">
    <location>
        <begin position="377"/>
        <end position="579"/>
    </location>
</feature>
<dbReference type="Gene3D" id="3.40.350.10">
    <property type="entry name" value="Creatinase/prolidase N-terminal domain"/>
    <property type="match status" value="2"/>
</dbReference>
<dbReference type="Pfam" id="PF16188">
    <property type="entry name" value="Peptidase_M24_C"/>
    <property type="match status" value="1"/>
</dbReference>
<accession>A0A7I8VPG1</accession>
<dbReference type="Pfam" id="PF00557">
    <property type="entry name" value="Peptidase_M24"/>
    <property type="match status" value="1"/>
</dbReference>
<evidence type="ECO:0000259" key="4">
    <source>
        <dbReference type="Pfam" id="PF01321"/>
    </source>
</evidence>
<dbReference type="InterPro" id="IPR000587">
    <property type="entry name" value="Creatinase_N"/>
</dbReference>
<sequence>MKSKIVLFVAFSVFLAANATISPLSNLTPNNRTKCPEDNNRPPNRVNTTVVLKVLRDEMKKEGLSVYIITNSDENLNSGAHNMRVKRISGFSGSSGFAIVTDDKAVLSTDSRYFEQADDEMDCNWILLKSGVPGYPTPYSWILSETNIADSVGLLDASTTHSSFQAYTDNLQDRDVRKVTDDLVARNWTQRPPLPDNDIFIHTYEYTGQNHTDKISRIRNSINAGDVRIITDLPEIAWSFNIRGDDLNGLLTSPLFYSFALIPKDPAKNPTLYLKNFAAKLGKNNLKEHLKCDNQGQCPPNQQDCIKVKEYATFFTDLPNTPDRHILPSNVNLRVHDAATTPVKRNSAIQMMKAVKNDVEYRRYFECQVRDSAHLVEFMAFFEDQIVNKKADNWTELTAANYLDSIRRRDPVNRGISFGTISSIGPNAAINHYRPTKLTDRRITRNELYLLDSGGQYLDGTTDVTRTFHFGTPTADEKLAYTTVLKSVIGLASLVWPEGIKTNLVDMAARAPTWKTGWGYGHGTGHGISYFLTVHEGPSNLNYQSARDIVPNMLFSDEPGFYKSGKYGVRLESIVGVTKWKGAETYLGRTYLTFEAATLVPFEPKLINYDDLTKDERVWLNNYNEECKKKTGEYLKSKGKTEAVKWLEARTKKLSTTPNWDQTTQRPPSGGSALRQTSVFGLISLFLLYVLS</sequence>
<dbReference type="InterPro" id="IPR036005">
    <property type="entry name" value="Creatinase/aminopeptidase-like"/>
</dbReference>
<evidence type="ECO:0000256" key="2">
    <source>
        <dbReference type="SAM" id="SignalP"/>
    </source>
</evidence>